<dbReference type="Proteomes" id="UP000075683">
    <property type="component" value="Unassembled WGS sequence"/>
</dbReference>
<dbReference type="PATRIC" id="fig|301148.3.peg.1073"/>
<dbReference type="Pfam" id="PF08950">
    <property type="entry name" value="DUF1861"/>
    <property type="match status" value="1"/>
</dbReference>
<evidence type="ECO:0000313" key="1">
    <source>
        <dbReference type="EMBL" id="KYD21957.1"/>
    </source>
</evidence>
<dbReference type="InterPro" id="IPR023296">
    <property type="entry name" value="Glyco_hydro_beta-prop_sf"/>
</dbReference>
<protein>
    <recommendedName>
        <fullName evidence="3">DUF1861 domain-containing protein</fullName>
    </recommendedName>
</protein>
<dbReference type="Gene3D" id="2.115.10.20">
    <property type="entry name" value="Glycosyl hydrolase domain, family 43"/>
    <property type="match status" value="1"/>
</dbReference>
<evidence type="ECO:0000313" key="2">
    <source>
        <dbReference type="Proteomes" id="UP000075683"/>
    </source>
</evidence>
<organism evidence="1 2">
    <name type="scientific">Caldibacillus debilis</name>
    <dbReference type="NCBI Taxonomy" id="301148"/>
    <lineage>
        <taxon>Bacteria</taxon>
        <taxon>Bacillati</taxon>
        <taxon>Bacillota</taxon>
        <taxon>Bacilli</taxon>
        <taxon>Bacillales</taxon>
        <taxon>Bacillaceae</taxon>
        <taxon>Caldibacillus</taxon>
    </lineage>
</organism>
<evidence type="ECO:0008006" key="3">
    <source>
        <dbReference type="Google" id="ProtNLM"/>
    </source>
</evidence>
<dbReference type="PANTHER" id="PTHR37036:SF2">
    <property type="entry name" value="DUF1861 FAMILY PROTEIN"/>
    <property type="match status" value="1"/>
</dbReference>
<proteinExistence type="predicted"/>
<dbReference type="EMBL" id="LQYT01000016">
    <property type="protein sequence ID" value="KYD21957.1"/>
    <property type="molecule type" value="Genomic_DNA"/>
</dbReference>
<reference evidence="1 2" key="1">
    <citation type="submission" date="2016-01" db="EMBL/GenBank/DDBJ databases">
        <title>Draft Genome Sequences of Seven Thermophilic Sporeformers Isolated from Foods.</title>
        <authorList>
            <person name="Berendsen E.M."/>
            <person name="Wells-Bennik M.H."/>
            <person name="Krawcyk A.O."/>
            <person name="De Jong A."/>
            <person name="Holsappel S."/>
            <person name="Eijlander R.T."/>
            <person name="Kuipers O.P."/>
        </authorList>
    </citation>
    <scope>NUCLEOTIDE SEQUENCE [LARGE SCALE GENOMIC DNA]</scope>
    <source>
        <strain evidence="1 2">B4135</strain>
    </source>
</reference>
<dbReference type="InterPro" id="IPR015045">
    <property type="entry name" value="MPT-1-like_LmxM"/>
</dbReference>
<sequence length="316" mass="35396">MFTKNTGVNTCARLLEKYRLSPKPFQPEKMVFSGVGNRDVYNITAPFEDEGELVIAGRVEARDQEHSEVYFFVNRGGEWVPREGAPVFQLQDPFYTRIGKELVFGGVQIFPHPEKKDSLSWRTVFYRGERIADLKEFAKGPDGMKDIRLIGLEDGSVGVFTRPQGERGGRGKIGFTRIPSLQDLTVEAIEQAPILEGQFSDEEWGGVNELHRLANGWIGVLGHIACFDGEGNRHYYPMVFVFNPDTLEFSEMEIIATRSDFLAGPAKRSDLADVVFSGGLIRKPDGTAELYAGTSDAEAQKITMADPFGKFEREKR</sequence>
<dbReference type="RefSeq" id="WP_061568219.1">
    <property type="nucleotide sequence ID" value="NZ_LQYT01000016.1"/>
</dbReference>
<dbReference type="OrthoDB" id="7544904at2"/>
<dbReference type="PANTHER" id="PTHR37036">
    <property type="match status" value="1"/>
</dbReference>
<dbReference type="AlphaFoldDB" id="A0A150MBK9"/>
<gene>
    <name evidence="1" type="ORF">B4135_1583</name>
</gene>
<comment type="caution">
    <text evidence="1">The sequence shown here is derived from an EMBL/GenBank/DDBJ whole genome shotgun (WGS) entry which is preliminary data.</text>
</comment>
<dbReference type="SUPFAM" id="SSF75005">
    <property type="entry name" value="Arabinanase/levansucrase/invertase"/>
    <property type="match status" value="1"/>
</dbReference>
<dbReference type="STRING" id="301148.B4135_1583"/>
<accession>A0A150MBK9</accession>
<name>A0A150MBK9_9BACI</name>